<evidence type="ECO:0000313" key="2">
    <source>
        <dbReference type="Proteomes" id="UP000254808"/>
    </source>
</evidence>
<keyword evidence="2" id="KW-1185">Reference proteome</keyword>
<dbReference type="Proteomes" id="UP000254808">
    <property type="component" value="Chromosome"/>
</dbReference>
<dbReference type="AlphaFoldDB" id="A0A345UGW8"/>
<accession>A0A345UGW8</accession>
<dbReference type="EMBL" id="CP027806">
    <property type="protein sequence ID" value="AXI99719.1"/>
    <property type="molecule type" value="Genomic_DNA"/>
</dbReference>
<evidence type="ECO:0008006" key="3">
    <source>
        <dbReference type="Google" id="ProtNLM"/>
    </source>
</evidence>
<name>A0A345UGW8_9BACT</name>
<organism evidence="1 2">
    <name type="scientific">Cyclonatronum proteinivorum</name>
    <dbReference type="NCBI Taxonomy" id="1457365"/>
    <lineage>
        <taxon>Bacteria</taxon>
        <taxon>Pseudomonadati</taxon>
        <taxon>Balneolota</taxon>
        <taxon>Balneolia</taxon>
        <taxon>Balneolales</taxon>
        <taxon>Cyclonatronaceae</taxon>
        <taxon>Cyclonatronum</taxon>
    </lineage>
</organism>
<evidence type="ECO:0000313" key="1">
    <source>
        <dbReference type="EMBL" id="AXI99719.1"/>
    </source>
</evidence>
<dbReference type="RefSeq" id="WP_114983059.1">
    <property type="nucleotide sequence ID" value="NZ_CP027806.1"/>
</dbReference>
<reference evidence="1 2" key="1">
    <citation type="submission" date="2018-03" db="EMBL/GenBank/DDBJ databases">
        <title>Phenotypic and genomic properties of Cyclonatronum proteinivorum gen. nov., sp. nov., a haloalkaliphilic bacteroidete from soda lakes possessing Na+-translocating rhodopsin.</title>
        <authorList>
            <person name="Toshchakov S.V."/>
            <person name="Korzhenkov A."/>
            <person name="Samarov N.I."/>
            <person name="Kublanov I.V."/>
            <person name="Muntyan M.S."/>
            <person name="Sorokin D.Y."/>
        </authorList>
    </citation>
    <scope>NUCLEOTIDE SEQUENCE [LARGE SCALE GENOMIC DNA]</scope>
    <source>
        <strain evidence="1 2">Omega</strain>
    </source>
</reference>
<proteinExistence type="predicted"/>
<protein>
    <recommendedName>
        <fullName evidence="3">DUF2892 domain-containing protein</fullName>
    </recommendedName>
</protein>
<gene>
    <name evidence="1" type="ORF">CYPRO_0433</name>
</gene>
<sequence length="79" mass="8576">MMNRLLTNWHMRRVLGLVIGLIFLVQSITFGEALPGFLALFFLLQAGLNVGCFGAQGCAPAAYGPEKASDGEIQYTEVK</sequence>
<dbReference type="KEGG" id="cprv:CYPRO_0433"/>